<reference evidence="3" key="1">
    <citation type="submission" date="2020-06" db="EMBL/GenBank/DDBJ databases">
        <authorList>
            <consortium name="Plant Systems Biology data submission"/>
        </authorList>
    </citation>
    <scope>NUCLEOTIDE SEQUENCE</scope>
    <source>
        <strain evidence="3">D6</strain>
    </source>
</reference>
<dbReference type="InterPro" id="IPR036291">
    <property type="entry name" value="NAD(P)-bd_dom_sf"/>
</dbReference>
<proteinExistence type="inferred from homology"/>
<dbReference type="GO" id="GO:0016491">
    <property type="term" value="F:oxidoreductase activity"/>
    <property type="evidence" value="ECO:0007669"/>
    <property type="project" value="UniProtKB-KW"/>
</dbReference>
<dbReference type="Gene3D" id="3.40.50.720">
    <property type="entry name" value="NAD(P)-binding Rossmann-like Domain"/>
    <property type="match status" value="1"/>
</dbReference>
<gene>
    <name evidence="3" type="ORF">SEMRO_3437_G348010.1</name>
</gene>
<dbReference type="PANTHER" id="PTHR24320:SF152">
    <property type="entry name" value="SHORT-CHAIN DEHYDROGENASE_REDUCTASE FAMILY PROTEIN"/>
    <property type="match status" value="1"/>
</dbReference>
<keyword evidence="4" id="KW-1185">Reference proteome</keyword>
<protein>
    <submittedName>
        <fullName evidence="3">Protochlorophyllide reductase A, chloroplastic</fullName>
    </submittedName>
</protein>
<dbReference type="SUPFAM" id="SSF51735">
    <property type="entry name" value="NAD(P)-binding Rossmann-fold domains"/>
    <property type="match status" value="1"/>
</dbReference>
<dbReference type="PANTHER" id="PTHR24320">
    <property type="entry name" value="RETINOL DEHYDROGENASE"/>
    <property type="match status" value="1"/>
</dbReference>
<sequence length="337" mass="35912">MSLEATKDDQQRRCLHILITGSSQGVGLAAAKQLIAEGHTVYHACRSDARAQHAAEQAGGGVALKACNLSDFDSVKAFAQDVQTRVHRLDVVCLNAGMSPSTSIQEPPFLTQQGYEPTIGVNHLGHFLLAHLLLDKLMASAENPRLVLTASSVHDPSLRAGQSGGKTATLGDLSGLGVNLKQNPQGPTMVDGSTEYSGAKVYKDSKLCNILMCRQAATGELFPKTLTTCCFNPGFVPTTGLFESLRQESWWKAKALTLLASVIGFSIPVEVAGARLVTMATHPDIPNGSYYCAADKSKGATPEEGFVVTNVSEDASNDALAEALWKKSMDIVKPWLE</sequence>
<evidence type="ECO:0000313" key="3">
    <source>
        <dbReference type="EMBL" id="CAB9531334.1"/>
    </source>
</evidence>
<dbReference type="InterPro" id="IPR002347">
    <property type="entry name" value="SDR_fam"/>
</dbReference>
<evidence type="ECO:0000256" key="1">
    <source>
        <dbReference type="ARBA" id="ARBA00006484"/>
    </source>
</evidence>
<dbReference type="EMBL" id="CAICTM010003435">
    <property type="protein sequence ID" value="CAB9531334.1"/>
    <property type="molecule type" value="Genomic_DNA"/>
</dbReference>
<name>A0A9N8F402_9STRA</name>
<dbReference type="Pfam" id="PF00106">
    <property type="entry name" value="adh_short"/>
    <property type="match status" value="1"/>
</dbReference>
<dbReference type="AlphaFoldDB" id="A0A9N8F402"/>
<keyword evidence="2" id="KW-0560">Oxidoreductase</keyword>
<organism evidence="3 4">
    <name type="scientific">Seminavis robusta</name>
    <dbReference type="NCBI Taxonomy" id="568900"/>
    <lineage>
        <taxon>Eukaryota</taxon>
        <taxon>Sar</taxon>
        <taxon>Stramenopiles</taxon>
        <taxon>Ochrophyta</taxon>
        <taxon>Bacillariophyta</taxon>
        <taxon>Bacillariophyceae</taxon>
        <taxon>Bacillariophycidae</taxon>
        <taxon>Naviculales</taxon>
        <taxon>Naviculaceae</taxon>
        <taxon>Seminavis</taxon>
    </lineage>
</organism>
<accession>A0A9N8F402</accession>
<comment type="similarity">
    <text evidence="1">Belongs to the short-chain dehydrogenases/reductases (SDR) family.</text>
</comment>
<evidence type="ECO:0000313" key="4">
    <source>
        <dbReference type="Proteomes" id="UP001153069"/>
    </source>
</evidence>
<evidence type="ECO:0000256" key="2">
    <source>
        <dbReference type="ARBA" id="ARBA00023002"/>
    </source>
</evidence>
<comment type="caution">
    <text evidence="3">The sequence shown here is derived from an EMBL/GenBank/DDBJ whole genome shotgun (WGS) entry which is preliminary data.</text>
</comment>
<dbReference type="OrthoDB" id="187748at2759"/>
<dbReference type="Proteomes" id="UP001153069">
    <property type="component" value="Unassembled WGS sequence"/>
</dbReference>